<evidence type="ECO:0000313" key="1">
    <source>
        <dbReference type="EMBL" id="KAJ3554673.1"/>
    </source>
</evidence>
<keyword evidence="2" id="KW-1185">Reference proteome</keyword>
<protein>
    <submittedName>
        <fullName evidence="1">Uncharacterized protein</fullName>
    </submittedName>
</protein>
<comment type="caution">
    <text evidence="1">The sequence shown here is derived from an EMBL/GenBank/DDBJ whole genome shotgun (WGS) entry which is preliminary data.</text>
</comment>
<sequence length="396" mass="43998">MESALRVLSGLYQVVSGARLAWDYKELLANAGAIALIVTFLCLNYSSPRAATQRAITLPYTFSAVKSVKPGEVTILEYTSPYPMERNATLVPMVLRTFRAPVSIKMETDAVEQLHEVLGPHISHTLIGSSNLDSYEIVQPPFQSRPVTSTNTYHRVRSVPPLYPLLPHESIESRGKSVPLNVDSSHSTPLALMQASNFAYPPRLFRAEDLFHRMASAGTITNESPHNTTDGDTQQSRVVSQGSCSPPASVPSLPCSPSSTPDPARSLKHVRIITPEPSITTTPSDTPSHNGGEGYYHWTSRDASWFQVSTKKALSSPPILSSAEPGDIFLNRLPNDSHRFWIWSAGEGNELVWKSVPLWYKREDGKYLSLSKSRRNPSWVGEVWGKRMMKREEKLR</sequence>
<reference evidence="1" key="1">
    <citation type="submission" date="2022-07" db="EMBL/GenBank/DDBJ databases">
        <title>Genome Sequence of Phlebia brevispora.</title>
        <authorList>
            <person name="Buettner E."/>
        </authorList>
    </citation>
    <scope>NUCLEOTIDE SEQUENCE</scope>
    <source>
        <strain evidence="1">MPL23</strain>
    </source>
</reference>
<name>A0ACC1T6X8_9APHY</name>
<organism evidence="1 2">
    <name type="scientific">Phlebia brevispora</name>
    <dbReference type="NCBI Taxonomy" id="194682"/>
    <lineage>
        <taxon>Eukaryota</taxon>
        <taxon>Fungi</taxon>
        <taxon>Dikarya</taxon>
        <taxon>Basidiomycota</taxon>
        <taxon>Agaricomycotina</taxon>
        <taxon>Agaricomycetes</taxon>
        <taxon>Polyporales</taxon>
        <taxon>Meruliaceae</taxon>
        <taxon>Phlebia</taxon>
    </lineage>
</organism>
<gene>
    <name evidence="1" type="ORF">NM688_g2987</name>
</gene>
<dbReference type="Proteomes" id="UP001148662">
    <property type="component" value="Unassembled WGS sequence"/>
</dbReference>
<evidence type="ECO:0000313" key="2">
    <source>
        <dbReference type="Proteomes" id="UP001148662"/>
    </source>
</evidence>
<accession>A0ACC1T6X8</accession>
<dbReference type="EMBL" id="JANHOG010000407">
    <property type="protein sequence ID" value="KAJ3554673.1"/>
    <property type="molecule type" value="Genomic_DNA"/>
</dbReference>
<proteinExistence type="predicted"/>